<dbReference type="Pfam" id="PF07690">
    <property type="entry name" value="MFS_1"/>
    <property type="match status" value="1"/>
</dbReference>
<feature type="transmembrane region" description="Helical" evidence="6">
    <location>
        <begin position="95"/>
        <end position="116"/>
    </location>
</feature>
<feature type="transmembrane region" description="Helical" evidence="6">
    <location>
        <begin position="381"/>
        <end position="402"/>
    </location>
</feature>
<dbReference type="PROSITE" id="PS50850">
    <property type="entry name" value="MFS"/>
    <property type="match status" value="1"/>
</dbReference>
<dbReference type="InterPro" id="IPR044770">
    <property type="entry name" value="MFS_spinster-like"/>
</dbReference>
<feature type="transmembrane region" description="Helical" evidence="6">
    <location>
        <begin position="308"/>
        <end position="325"/>
    </location>
</feature>
<feature type="transmembrane region" description="Helical" evidence="6">
    <location>
        <begin position="440"/>
        <end position="460"/>
    </location>
</feature>
<name>A0A1L3JEM5_9SPHN</name>
<feature type="transmembrane region" description="Helical" evidence="6">
    <location>
        <begin position="506"/>
        <end position="526"/>
    </location>
</feature>
<dbReference type="GO" id="GO:0022857">
    <property type="term" value="F:transmembrane transporter activity"/>
    <property type="evidence" value="ECO:0007669"/>
    <property type="project" value="InterPro"/>
</dbReference>
<dbReference type="InterPro" id="IPR011701">
    <property type="entry name" value="MFS"/>
</dbReference>
<dbReference type="KEGG" id="sphl:LPB140_04665"/>
<evidence type="ECO:0000313" key="9">
    <source>
        <dbReference type="Proteomes" id="UP000242561"/>
    </source>
</evidence>
<dbReference type="Proteomes" id="UP000242561">
    <property type="component" value="Chromosome"/>
</dbReference>
<keyword evidence="4 6" id="KW-1133">Transmembrane helix</keyword>
<feature type="transmembrane region" description="Helical" evidence="6">
    <location>
        <begin position="262"/>
        <end position="283"/>
    </location>
</feature>
<feature type="transmembrane region" description="Helical" evidence="6">
    <location>
        <begin position="414"/>
        <end position="434"/>
    </location>
</feature>
<evidence type="ECO:0000256" key="4">
    <source>
        <dbReference type="ARBA" id="ARBA00022989"/>
    </source>
</evidence>
<dbReference type="GO" id="GO:0016020">
    <property type="term" value="C:membrane"/>
    <property type="evidence" value="ECO:0007669"/>
    <property type="project" value="UniProtKB-SubCell"/>
</dbReference>
<keyword evidence="9" id="KW-1185">Reference proteome</keyword>
<feature type="transmembrane region" description="Helical" evidence="6">
    <location>
        <begin position="22"/>
        <end position="40"/>
    </location>
</feature>
<dbReference type="AlphaFoldDB" id="A0A1L3JEM5"/>
<dbReference type="CDD" id="cd17328">
    <property type="entry name" value="MFS_spinster_like"/>
    <property type="match status" value="1"/>
</dbReference>
<evidence type="ECO:0000313" key="8">
    <source>
        <dbReference type="EMBL" id="APG63585.1"/>
    </source>
</evidence>
<organism evidence="8 9">
    <name type="scientific">Sphingorhabdus lutea</name>
    <dbReference type="NCBI Taxonomy" id="1913578"/>
    <lineage>
        <taxon>Bacteria</taxon>
        <taxon>Pseudomonadati</taxon>
        <taxon>Pseudomonadota</taxon>
        <taxon>Alphaproteobacteria</taxon>
        <taxon>Sphingomonadales</taxon>
        <taxon>Sphingomonadaceae</taxon>
        <taxon>Sphingorhabdus</taxon>
    </lineage>
</organism>
<evidence type="ECO:0000259" key="7">
    <source>
        <dbReference type="PROSITE" id="PS50850"/>
    </source>
</evidence>
<dbReference type="Gene3D" id="1.20.1250.20">
    <property type="entry name" value="MFS general substrate transporter like domains"/>
    <property type="match status" value="2"/>
</dbReference>
<dbReference type="OrthoDB" id="7400989at2"/>
<dbReference type="InterPro" id="IPR020846">
    <property type="entry name" value="MFS_dom"/>
</dbReference>
<dbReference type="InterPro" id="IPR036259">
    <property type="entry name" value="MFS_trans_sf"/>
</dbReference>
<dbReference type="STRING" id="1913578.LPB140_04665"/>
<feature type="transmembrane region" description="Helical" evidence="6">
    <location>
        <begin position="153"/>
        <end position="179"/>
    </location>
</feature>
<sequence length="547" mass="58923">MTTQDEKAENHLPPHFTPPGKLYSSYILLLLVLIYAFNFLDRQIITILAPSLKEDLGVTDAQLGLLFGTAFALFYALFGIPLAKLADGWSRVRTISWGLSFWSGMTAVSGFAGNFVQLALARVGVGIGEASASPAAYSLLQDYFPKEKRATALSIYSSGIYVGVGASLIFGGAVIDYWANNYTPETQPFGLAGWQATFLAFGIPGLILALLMRFTVKEPPRGFFDGIEGKNDPHPFRAVFREMGGMFPPFSMIRSAKAGGKIFRNNAIMAMFALILIIALVSWTDNLLAAEKRAIIANFGSFALTTNMVQWTAIGIGLYCSYSWLQSIRLRDKPTAQLIGNISFAKLALIGGIASFASYGVSPFIFLFAKTEYGVGPSAGLTLGWILAVSGGLGTVAGGMISDHAKKFHAAGRIYVVMIALALAAIFTWLQLTATDATTFYIFLGLSNFCQIMWLAPIAASSQDIVLPRMRGTATAVFFLGTNLIGLGMGPYVIGLISDIVGDLQTALLCVLICYPVVIIMLLSLIKPLPKLEQSVVERAREAGEPI</sequence>
<protein>
    <submittedName>
        <fullName evidence="8">MFS transporter</fullName>
    </submittedName>
</protein>
<dbReference type="PANTHER" id="PTHR23505:SF79">
    <property type="entry name" value="PROTEIN SPINSTER"/>
    <property type="match status" value="1"/>
</dbReference>
<evidence type="ECO:0000256" key="1">
    <source>
        <dbReference type="ARBA" id="ARBA00004141"/>
    </source>
</evidence>
<proteinExistence type="predicted"/>
<feature type="transmembrane region" description="Helical" evidence="6">
    <location>
        <begin position="346"/>
        <end position="369"/>
    </location>
</feature>
<dbReference type="EMBL" id="CP018154">
    <property type="protein sequence ID" value="APG63585.1"/>
    <property type="molecule type" value="Genomic_DNA"/>
</dbReference>
<dbReference type="PANTHER" id="PTHR23505">
    <property type="entry name" value="SPINSTER"/>
    <property type="match status" value="1"/>
</dbReference>
<evidence type="ECO:0000256" key="6">
    <source>
        <dbReference type="SAM" id="Phobius"/>
    </source>
</evidence>
<keyword evidence="2" id="KW-0813">Transport</keyword>
<evidence type="ECO:0000256" key="3">
    <source>
        <dbReference type="ARBA" id="ARBA00022692"/>
    </source>
</evidence>
<dbReference type="SUPFAM" id="SSF103473">
    <property type="entry name" value="MFS general substrate transporter"/>
    <property type="match status" value="1"/>
</dbReference>
<feature type="transmembrane region" description="Helical" evidence="6">
    <location>
        <begin position="472"/>
        <end position="494"/>
    </location>
</feature>
<evidence type="ECO:0000256" key="2">
    <source>
        <dbReference type="ARBA" id="ARBA00022448"/>
    </source>
</evidence>
<feature type="transmembrane region" description="Helical" evidence="6">
    <location>
        <begin position="191"/>
        <end position="211"/>
    </location>
</feature>
<keyword evidence="5 6" id="KW-0472">Membrane</keyword>
<feature type="transmembrane region" description="Helical" evidence="6">
    <location>
        <begin position="61"/>
        <end position="83"/>
    </location>
</feature>
<feature type="domain" description="Major facilitator superfamily (MFS) profile" evidence="7">
    <location>
        <begin position="27"/>
        <end position="533"/>
    </location>
</feature>
<reference evidence="8 9" key="1">
    <citation type="submission" date="2016-11" db="EMBL/GenBank/DDBJ databases">
        <title>Sphingorhabdus sp. LPB0140, isolated from marine environment.</title>
        <authorList>
            <person name="Kim E."/>
            <person name="Yi H."/>
        </authorList>
    </citation>
    <scope>NUCLEOTIDE SEQUENCE [LARGE SCALE GENOMIC DNA]</scope>
    <source>
        <strain evidence="8 9">LPB0140</strain>
    </source>
</reference>
<keyword evidence="3 6" id="KW-0812">Transmembrane</keyword>
<evidence type="ECO:0000256" key="5">
    <source>
        <dbReference type="ARBA" id="ARBA00023136"/>
    </source>
</evidence>
<gene>
    <name evidence="8" type="ORF">LPB140_04665</name>
</gene>
<comment type="subcellular location">
    <subcellularLocation>
        <location evidence="1">Membrane</location>
        <topology evidence="1">Multi-pass membrane protein</topology>
    </subcellularLocation>
</comment>
<accession>A0A1L3JEM5</accession>